<protein>
    <submittedName>
        <fullName evidence="2">ABC transporter ATP-binding protein</fullName>
    </submittedName>
</protein>
<sequence length="75" mass="8678">MLTNNVSLLNKLLRPLAFWSDKYTNIDPTTIFLINMLGSMLLNILNTVTKSFCDNETFRNGLIYRCFRSSYDCGM</sequence>
<name>A0A0K0F8T8_STRVS</name>
<dbReference type="AlphaFoldDB" id="A0A0K0F8T8"/>
<keyword evidence="1" id="KW-1185">Reference proteome</keyword>
<organism evidence="1 2">
    <name type="scientific">Strongyloides venezuelensis</name>
    <name type="common">Threadworm</name>
    <dbReference type="NCBI Taxonomy" id="75913"/>
    <lineage>
        <taxon>Eukaryota</taxon>
        <taxon>Metazoa</taxon>
        <taxon>Ecdysozoa</taxon>
        <taxon>Nematoda</taxon>
        <taxon>Chromadorea</taxon>
        <taxon>Rhabditida</taxon>
        <taxon>Tylenchina</taxon>
        <taxon>Panagrolaimomorpha</taxon>
        <taxon>Strongyloidoidea</taxon>
        <taxon>Strongyloididae</taxon>
        <taxon>Strongyloides</taxon>
    </lineage>
</organism>
<dbReference type="WBParaSite" id="SVE_0523800.1">
    <property type="protein sequence ID" value="SVE_0523800.1"/>
    <property type="gene ID" value="SVE_0523800"/>
</dbReference>
<proteinExistence type="predicted"/>
<dbReference type="Proteomes" id="UP000035680">
    <property type="component" value="Unassembled WGS sequence"/>
</dbReference>
<reference evidence="1" key="1">
    <citation type="submission" date="2014-07" db="EMBL/GenBank/DDBJ databases">
        <authorList>
            <person name="Martin A.A"/>
            <person name="De Silva N."/>
        </authorList>
    </citation>
    <scope>NUCLEOTIDE SEQUENCE</scope>
</reference>
<evidence type="ECO:0000313" key="1">
    <source>
        <dbReference type="Proteomes" id="UP000035680"/>
    </source>
</evidence>
<accession>A0A0K0F8T8</accession>
<evidence type="ECO:0000313" key="2">
    <source>
        <dbReference type="WBParaSite" id="SVE_0523800.1"/>
    </source>
</evidence>
<reference evidence="2" key="2">
    <citation type="submission" date="2015-08" db="UniProtKB">
        <authorList>
            <consortium name="WormBaseParasite"/>
        </authorList>
    </citation>
    <scope>IDENTIFICATION</scope>
</reference>